<evidence type="ECO:0000256" key="1">
    <source>
        <dbReference type="SAM" id="SignalP"/>
    </source>
</evidence>
<dbReference type="PROSITE" id="PS51257">
    <property type="entry name" value="PROKAR_LIPOPROTEIN"/>
    <property type="match status" value="1"/>
</dbReference>
<dbReference type="RefSeq" id="WP_166380349.1">
    <property type="nucleotide sequence ID" value="NZ_BAAATT010000011.1"/>
</dbReference>
<reference evidence="2" key="1">
    <citation type="submission" date="2021-01" db="EMBL/GenBank/DDBJ databases">
        <title>Whole genome shotgun sequence of Catellatospora methionotrophica NBRC 14553.</title>
        <authorList>
            <person name="Komaki H."/>
            <person name="Tamura T."/>
        </authorList>
    </citation>
    <scope>NUCLEOTIDE SEQUENCE</scope>
    <source>
        <strain evidence="2">NBRC 14553</strain>
    </source>
</reference>
<dbReference type="AlphaFoldDB" id="A0A8J3L443"/>
<comment type="caution">
    <text evidence="2">The sequence shown here is derived from an EMBL/GenBank/DDBJ whole genome shotgun (WGS) entry which is preliminary data.</text>
</comment>
<feature type="chain" id="PRO_5035174057" description="Lipoprotein" evidence="1">
    <location>
        <begin position="23"/>
        <end position="186"/>
    </location>
</feature>
<dbReference type="EMBL" id="BONJ01000001">
    <property type="protein sequence ID" value="GIG12095.1"/>
    <property type="molecule type" value="Genomic_DNA"/>
</dbReference>
<evidence type="ECO:0000313" key="3">
    <source>
        <dbReference type="Proteomes" id="UP000660339"/>
    </source>
</evidence>
<proteinExistence type="predicted"/>
<gene>
    <name evidence="2" type="ORF">Cme02nite_04270</name>
</gene>
<keyword evidence="1" id="KW-0732">Signal</keyword>
<accession>A0A8J3L443</accession>
<evidence type="ECO:0008006" key="4">
    <source>
        <dbReference type="Google" id="ProtNLM"/>
    </source>
</evidence>
<keyword evidence="3" id="KW-1185">Reference proteome</keyword>
<dbReference type="Proteomes" id="UP000660339">
    <property type="component" value="Unassembled WGS sequence"/>
</dbReference>
<name>A0A8J3L443_9ACTN</name>
<feature type="signal peptide" evidence="1">
    <location>
        <begin position="1"/>
        <end position="22"/>
    </location>
</feature>
<evidence type="ECO:0000313" key="2">
    <source>
        <dbReference type="EMBL" id="GIG12095.1"/>
    </source>
</evidence>
<protein>
    <recommendedName>
        <fullName evidence="4">Lipoprotein</fullName>
    </recommendedName>
</protein>
<organism evidence="2 3">
    <name type="scientific">Catellatospora methionotrophica</name>
    <dbReference type="NCBI Taxonomy" id="121620"/>
    <lineage>
        <taxon>Bacteria</taxon>
        <taxon>Bacillati</taxon>
        <taxon>Actinomycetota</taxon>
        <taxon>Actinomycetes</taxon>
        <taxon>Micromonosporales</taxon>
        <taxon>Micromonosporaceae</taxon>
        <taxon>Catellatospora</taxon>
    </lineage>
</organism>
<sequence>MRPGTVRLLGTVLVGFALSATAACGKVTPAAGPGPAAPTGATTTPATATTAVTGQAVPSAATSATTATGTPKNTACAAFAEAHQSGVAALAPVGAVLRRGGLSKQGLATATVDLNAAFTAMHTRVAAAAELSADPQLKAKISAYQLAIEQAIVAVEGSDSEQAKLQAALDSPAMAAAEKAVTAACA</sequence>